<accession>A0A812VRN1</accession>
<dbReference type="SUPFAM" id="SSF52540">
    <property type="entry name" value="P-loop containing nucleoside triphosphate hydrolases"/>
    <property type="match status" value="1"/>
</dbReference>
<comment type="caution">
    <text evidence="2">The sequence shown here is derived from an EMBL/GenBank/DDBJ whole genome shotgun (WGS) entry which is preliminary data.</text>
</comment>
<feature type="domain" description="Sulfotransferase" evidence="1">
    <location>
        <begin position="70"/>
        <end position="115"/>
    </location>
</feature>
<dbReference type="Gene3D" id="3.40.50.300">
    <property type="entry name" value="P-loop containing nucleotide triphosphate hydrolases"/>
    <property type="match status" value="1"/>
</dbReference>
<organism evidence="2 3">
    <name type="scientific">Symbiodinium pilosum</name>
    <name type="common">Dinoflagellate</name>
    <dbReference type="NCBI Taxonomy" id="2952"/>
    <lineage>
        <taxon>Eukaryota</taxon>
        <taxon>Sar</taxon>
        <taxon>Alveolata</taxon>
        <taxon>Dinophyceae</taxon>
        <taxon>Suessiales</taxon>
        <taxon>Symbiodiniaceae</taxon>
        <taxon>Symbiodinium</taxon>
    </lineage>
</organism>
<dbReference type="Pfam" id="PF00685">
    <property type="entry name" value="Sulfotransfer_1"/>
    <property type="match status" value="1"/>
</dbReference>
<dbReference type="OrthoDB" id="8068875at2759"/>
<evidence type="ECO:0000313" key="2">
    <source>
        <dbReference type="EMBL" id="CAE7634744.1"/>
    </source>
</evidence>
<dbReference type="Proteomes" id="UP000649617">
    <property type="component" value="Unassembled WGS sequence"/>
</dbReference>
<keyword evidence="3" id="KW-1185">Reference proteome</keyword>
<dbReference type="AlphaFoldDB" id="A0A812VRN1"/>
<gene>
    <name evidence="2" type="ORF">SPIL2461_LOCUS16701</name>
</gene>
<feature type="non-terminal residue" evidence="2">
    <location>
        <position position="136"/>
    </location>
</feature>
<evidence type="ECO:0000313" key="3">
    <source>
        <dbReference type="Proteomes" id="UP000649617"/>
    </source>
</evidence>
<dbReference type="InterPro" id="IPR000863">
    <property type="entry name" value="Sulfotransferase_dom"/>
</dbReference>
<evidence type="ECO:0000259" key="1">
    <source>
        <dbReference type="Pfam" id="PF00685"/>
    </source>
</evidence>
<reference evidence="2" key="1">
    <citation type="submission" date="2021-02" db="EMBL/GenBank/DDBJ databases">
        <authorList>
            <person name="Dougan E. K."/>
            <person name="Rhodes N."/>
            <person name="Thang M."/>
            <person name="Chan C."/>
        </authorList>
    </citation>
    <scope>NUCLEOTIDE SEQUENCE</scope>
</reference>
<proteinExistence type="predicted"/>
<dbReference type="EMBL" id="CAJNIZ010042737">
    <property type="protein sequence ID" value="CAE7634744.1"/>
    <property type="molecule type" value="Genomic_DNA"/>
</dbReference>
<sequence>YKMRSRIKGRGEHCLSFRDMYDLEIKLSASEEWDRMQKMANQLDAGASSVWLPPSMAGVVLSSSMLRGFNYADILRAFYKRFEPKNILLIRFKDLAEDTEGTVRRVFEFLGLDPNVELPDLKTIHPQDVMDIELEK</sequence>
<dbReference type="GO" id="GO:0008146">
    <property type="term" value="F:sulfotransferase activity"/>
    <property type="evidence" value="ECO:0007669"/>
    <property type="project" value="InterPro"/>
</dbReference>
<name>A0A812VRN1_SYMPI</name>
<protein>
    <recommendedName>
        <fullName evidence="1">Sulfotransferase domain-containing protein</fullName>
    </recommendedName>
</protein>
<feature type="non-terminal residue" evidence="2">
    <location>
        <position position="1"/>
    </location>
</feature>
<dbReference type="InterPro" id="IPR027417">
    <property type="entry name" value="P-loop_NTPase"/>
</dbReference>